<dbReference type="KEGG" id="tva:4746585"/>
<dbReference type="AlphaFoldDB" id="A2G1R0"/>
<gene>
    <name evidence="5" type="ORF">TVAG_269910</name>
</gene>
<dbReference type="Proteomes" id="UP000001542">
    <property type="component" value="Unassembled WGS sequence"/>
</dbReference>
<dbReference type="GO" id="GO:0043161">
    <property type="term" value="P:proteasome-mediated ubiquitin-dependent protein catabolic process"/>
    <property type="evidence" value="ECO:0000318"/>
    <property type="project" value="GO_Central"/>
</dbReference>
<dbReference type="InParanoid" id="A2G1R0"/>
<evidence type="ECO:0000313" key="5">
    <source>
        <dbReference type="EMBL" id="EAX88920.1"/>
    </source>
</evidence>
<dbReference type="EMBL" id="DS114253">
    <property type="protein sequence ID" value="EAX88920.1"/>
    <property type="molecule type" value="Genomic_DNA"/>
</dbReference>
<evidence type="ECO:0000256" key="2">
    <source>
        <dbReference type="ARBA" id="ARBA00022786"/>
    </source>
</evidence>
<dbReference type="OrthoDB" id="423283at2759"/>
<organism evidence="5 6">
    <name type="scientific">Trichomonas vaginalis (strain ATCC PRA-98 / G3)</name>
    <dbReference type="NCBI Taxonomy" id="412133"/>
    <lineage>
        <taxon>Eukaryota</taxon>
        <taxon>Metamonada</taxon>
        <taxon>Parabasalia</taxon>
        <taxon>Trichomonadida</taxon>
        <taxon>Trichomonadidae</taxon>
        <taxon>Trichomonas</taxon>
    </lineage>
</organism>
<dbReference type="Pfam" id="PF00632">
    <property type="entry name" value="HECT"/>
    <property type="match status" value="1"/>
</dbReference>
<dbReference type="PANTHER" id="PTHR45670:SF1">
    <property type="entry name" value="E3 UBIQUITIN-PROTEIN LIGASE HECTD1"/>
    <property type="match status" value="1"/>
</dbReference>
<dbReference type="PANTHER" id="PTHR45670">
    <property type="entry name" value="E3 UBIQUITIN-PROTEIN LIGASE TRIP12"/>
    <property type="match status" value="1"/>
</dbReference>
<dbReference type="STRING" id="5722.A2G1R0"/>
<proteinExistence type="predicted"/>
<accession>A2G1R0</accession>
<dbReference type="Gene3D" id="3.90.1750.10">
    <property type="entry name" value="Hect, E3 ligase catalytic domains"/>
    <property type="match status" value="1"/>
</dbReference>
<name>A2G1R0_TRIV3</name>
<keyword evidence="6" id="KW-1185">Reference proteome</keyword>
<dbReference type="PROSITE" id="PS50237">
    <property type="entry name" value="HECT"/>
    <property type="match status" value="1"/>
</dbReference>
<protein>
    <recommendedName>
        <fullName evidence="4">HECT domain-containing protein</fullName>
    </recommendedName>
</protein>
<dbReference type="GO" id="GO:0000209">
    <property type="term" value="P:protein polyubiquitination"/>
    <property type="evidence" value="ECO:0000318"/>
    <property type="project" value="GO_Central"/>
</dbReference>
<keyword evidence="1" id="KW-0808">Transferase</keyword>
<dbReference type="Gene3D" id="3.30.2410.10">
    <property type="entry name" value="Hect, E3 ligase catalytic domain"/>
    <property type="match status" value="1"/>
</dbReference>
<dbReference type="VEuPathDB" id="TrichDB:TVAG_269910"/>
<dbReference type="InterPro" id="IPR035983">
    <property type="entry name" value="Hect_E3_ubiquitin_ligase"/>
</dbReference>
<feature type="active site" description="Glycyl thioester intermediate" evidence="3">
    <location>
        <position position="1018"/>
    </location>
</feature>
<evidence type="ECO:0000259" key="4">
    <source>
        <dbReference type="PROSITE" id="PS50237"/>
    </source>
</evidence>
<feature type="domain" description="HECT" evidence="4">
    <location>
        <begin position="757"/>
        <end position="1050"/>
    </location>
</feature>
<sequence length="1050" mass="119399">MGDCLLSFTETGAALTKALKDFGNIIKSGKSRQMIETYTLNEIKVAIVHVLSKGDVDQNIIMTQDIIFFLEEVPDVIEDFARSPILSYISNMKTQKPELTENILRILAVFFDYIQDSLLNINITPLLQNLSKISPDFIPNAVDLLTGIINAYNTFPNLPAIGDLLQSIPNLNNETKEMFLNLAALMISKIIPEELPVDHLFTCLKQIKEINSQETCMNLLIATNIAMRFKPSFNQINSLLFNFNEIPILPQFKGNTEIFNLSMQICINLFPKTEFPNEYAKHSCPFGVNNNKFAIQCIDSITALFYQYPENELVTAAFAGLLKFRTIRPSEELFSAMKRSCSNPENIACNLHIASFLDDMTPLCKNRVISKFEHSKFRREKWFSKTWQKLQKKCSPMESPENILEFGELDEVLEIIGSNILPPEKLVGGPLTRLSELIKEHGTVMDLNVAPTIEVALSILETLQFDHEQPKWRNDDIRSLQKCKIQVRCGDLQLIVSFTTSMAYIEGSFNLAYNPKCKDSLMKSIKNQSEFAKMMLQEEVDMFEPARFAVFSRIFGNPEYKFCSFKFNGHTFNIDDSLSTVIATLNPSLRSIDRLKIEFEAVEGDFPRINFPIPDICLNDAYKEILDFLKLIHEMCPNIKLTDSSFAKSVIRKINSPIEAILRKSAEISFVYSYPFLFNFTQKLFAARTVLATPNDAIEAFAEAFSIKNYISNLTRHKIMVNRQDIYKTGSLVLHIAARSAISIGFIFENEVGFGRGPTREFFQLMSRELMKNERKMWLSDNYTDEYAYTARGLFPRPDANPDDFFTLGVLASKALQESLFLDIEISPAFVKMIFGREVTFEEIDPVIANSLKDEDGLIGLDFTYPGLPLKLTDKHEEVTAENVKEYVALVKNAAINGIEHIINQFRSGFSRNAELLSAQLFEPEEFSRALCGDKALFNARDLQMFLIPKFGYTKKCTEIKRLINMIANFTPQEQRLFCKFITGSERLPPGGLPALSPPIVVGRRDGHDESFPSVSTCSNYLKMPSYSCEQIMKERFLTAMTYGNTFTFS</sequence>
<dbReference type="VEuPathDB" id="TrichDB:TVAGG3_0913430"/>
<evidence type="ECO:0000313" key="6">
    <source>
        <dbReference type="Proteomes" id="UP000001542"/>
    </source>
</evidence>
<dbReference type="InterPro" id="IPR045322">
    <property type="entry name" value="HECTD1/TRIP12-like"/>
</dbReference>
<dbReference type="GO" id="GO:0061630">
    <property type="term" value="F:ubiquitin protein ligase activity"/>
    <property type="evidence" value="ECO:0000318"/>
    <property type="project" value="GO_Central"/>
</dbReference>
<dbReference type="SMART" id="SM00119">
    <property type="entry name" value="HECTc"/>
    <property type="match status" value="1"/>
</dbReference>
<dbReference type="eggNOG" id="KOG0170">
    <property type="taxonomic scope" value="Eukaryota"/>
</dbReference>
<evidence type="ECO:0000256" key="3">
    <source>
        <dbReference type="PROSITE-ProRule" id="PRU00104"/>
    </source>
</evidence>
<dbReference type="SUPFAM" id="SSF56204">
    <property type="entry name" value="Hect, E3 ligase catalytic domain"/>
    <property type="match status" value="1"/>
</dbReference>
<dbReference type="RefSeq" id="XP_001301850.1">
    <property type="nucleotide sequence ID" value="XM_001301849.1"/>
</dbReference>
<reference evidence="5" key="2">
    <citation type="journal article" date="2007" name="Science">
        <title>Draft genome sequence of the sexually transmitted pathogen Trichomonas vaginalis.</title>
        <authorList>
            <person name="Carlton J.M."/>
            <person name="Hirt R.P."/>
            <person name="Silva J.C."/>
            <person name="Delcher A.L."/>
            <person name="Schatz M."/>
            <person name="Zhao Q."/>
            <person name="Wortman J.R."/>
            <person name="Bidwell S.L."/>
            <person name="Alsmark U.C.M."/>
            <person name="Besteiro S."/>
            <person name="Sicheritz-Ponten T."/>
            <person name="Noel C.J."/>
            <person name="Dacks J.B."/>
            <person name="Foster P.G."/>
            <person name="Simillion C."/>
            <person name="Van de Peer Y."/>
            <person name="Miranda-Saavedra D."/>
            <person name="Barton G.J."/>
            <person name="Westrop G.D."/>
            <person name="Mueller S."/>
            <person name="Dessi D."/>
            <person name="Fiori P.L."/>
            <person name="Ren Q."/>
            <person name="Paulsen I."/>
            <person name="Zhang H."/>
            <person name="Bastida-Corcuera F.D."/>
            <person name="Simoes-Barbosa A."/>
            <person name="Brown M.T."/>
            <person name="Hayes R.D."/>
            <person name="Mukherjee M."/>
            <person name="Okumura C.Y."/>
            <person name="Schneider R."/>
            <person name="Smith A.J."/>
            <person name="Vanacova S."/>
            <person name="Villalvazo M."/>
            <person name="Haas B.J."/>
            <person name="Pertea M."/>
            <person name="Feldblyum T.V."/>
            <person name="Utterback T.R."/>
            <person name="Shu C.L."/>
            <person name="Osoegawa K."/>
            <person name="de Jong P.J."/>
            <person name="Hrdy I."/>
            <person name="Horvathova L."/>
            <person name="Zubacova Z."/>
            <person name="Dolezal P."/>
            <person name="Malik S.B."/>
            <person name="Logsdon J.M. Jr."/>
            <person name="Henze K."/>
            <person name="Gupta A."/>
            <person name="Wang C.C."/>
            <person name="Dunne R.L."/>
            <person name="Upcroft J.A."/>
            <person name="Upcroft P."/>
            <person name="White O."/>
            <person name="Salzberg S.L."/>
            <person name="Tang P."/>
            <person name="Chiu C.-H."/>
            <person name="Lee Y.-S."/>
            <person name="Embley T.M."/>
            <person name="Coombs G.H."/>
            <person name="Mottram J.C."/>
            <person name="Tachezy J."/>
            <person name="Fraser-Liggett C.M."/>
            <person name="Johnson P.J."/>
        </authorList>
    </citation>
    <scope>NUCLEOTIDE SEQUENCE [LARGE SCALE GENOMIC DNA]</scope>
    <source>
        <strain evidence="5">G3</strain>
    </source>
</reference>
<dbReference type="InterPro" id="IPR000569">
    <property type="entry name" value="HECT_dom"/>
</dbReference>
<reference evidence="5" key="1">
    <citation type="submission" date="2006-10" db="EMBL/GenBank/DDBJ databases">
        <authorList>
            <person name="Amadeo P."/>
            <person name="Zhao Q."/>
            <person name="Wortman J."/>
            <person name="Fraser-Liggett C."/>
            <person name="Carlton J."/>
        </authorList>
    </citation>
    <scope>NUCLEOTIDE SEQUENCE</scope>
    <source>
        <strain evidence="5">G3</strain>
    </source>
</reference>
<keyword evidence="2 3" id="KW-0833">Ubl conjugation pathway</keyword>
<evidence type="ECO:0000256" key="1">
    <source>
        <dbReference type="ARBA" id="ARBA00022679"/>
    </source>
</evidence>